<feature type="region of interest" description="Disordered" evidence="1">
    <location>
        <begin position="1"/>
        <end position="25"/>
    </location>
</feature>
<sequence>MEMLQLDGSPSQPFDKTQSPRLESGPDIELQLRGQTGHQVKTFLKHDSTFK</sequence>
<dbReference type="Proteomes" id="UP000235392">
    <property type="component" value="Unassembled WGS sequence"/>
</dbReference>
<evidence type="ECO:0000313" key="3">
    <source>
        <dbReference type="Proteomes" id="UP000235392"/>
    </source>
</evidence>
<organism evidence="2 3">
    <name type="scientific">Puccinia coronata f. sp. avenae</name>
    <dbReference type="NCBI Taxonomy" id="200324"/>
    <lineage>
        <taxon>Eukaryota</taxon>
        <taxon>Fungi</taxon>
        <taxon>Dikarya</taxon>
        <taxon>Basidiomycota</taxon>
        <taxon>Pucciniomycotina</taxon>
        <taxon>Pucciniomycetes</taxon>
        <taxon>Pucciniales</taxon>
        <taxon>Pucciniaceae</taxon>
        <taxon>Puccinia</taxon>
    </lineage>
</organism>
<proteinExistence type="predicted"/>
<evidence type="ECO:0000313" key="2">
    <source>
        <dbReference type="EMBL" id="PLW46161.1"/>
    </source>
</evidence>
<reference evidence="2 3" key="1">
    <citation type="submission" date="2017-11" db="EMBL/GenBank/DDBJ databases">
        <title>De novo assembly and phasing of dikaryotic genomes from two isolates of Puccinia coronata f. sp. avenae, the causal agent of oat crown rust.</title>
        <authorList>
            <person name="Miller M.E."/>
            <person name="Zhang Y."/>
            <person name="Omidvar V."/>
            <person name="Sperschneider J."/>
            <person name="Schwessinger B."/>
            <person name="Raley C."/>
            <person name="Palmer J.M."/>
            <person name="Garnica D."/>
            <person name="Upadhyaya N."/>
            <person name="Rathjen J."/>
            <person name="Taylor J.M."/>
            <person name="Park R.F."/>
            <person name="Dodds P.N."/>
            <person name="Hirsch C.D."/>
            <person name="Kianian S.F."/>
            <person name="Figueroa M."/>
        </authorList>
    </citation>
    <scope>NUCLEOTIDE SEQUENCE [LARGE SCALE GENOMIC DNA]</scope>
    <source>
        <strain evidence="2">12SD80</strain>
    </source>
</reference>
<dbReference type="EMBL" id="PGCI01000042">
    <property type="protein sequence ID" value="PLW46161.1"/>
    <property type="molecule type" value="Genomic_DNA"/>
</dbReference>
<dbReference type="AlphaFoldDB" id="A0A2N5V834"/>
<gene>
    <name evidence="2" type="ORF">PCASD_04136</name>
</gene>
<name>A0A2N5V834_9BASI</name>
<evidence type="ECO:0000256" key="1">
    <source>
        <dbReference type="SAM" id="MobiDB-lite"/>
    </source>
</evidence>
<accession>A0A2N5V834</accession>
<feature type="compositionally biased region" description="Polar residues" evidence="1">
    <location>
        <begin position="8"/>
        <end position="21"/>
    </location>
</feature>
<protein>
    <submittedName>
        <fullName evidence="2">Uncharacterized protein</fullName>
    </submittedName>
</protein>
<comment type="caution">
    <text evidence="2">The sequence shown here is derived from an EMBL/GenBank/DDBJ whole genome shotgun (WGS) entry which is preliminary data.</text>
</comment>